<dbReference type="PROSITE" id="PS00108">
    <property type="entry name" value="PROTEIN_KINASE_ST"/>
    <property type="match status" value="2"/>
</dbReference>
<dbReference type="PANTHER" id="PTHR46008:SF6">
    <property type="entry name" value="TYROSINE KINASE FAMILY PROTEIN"/>
    <property type="match status" value="1"/>
</dbReference>
<evidence type="ECO:0000256" key="17">
    <source>
        <dbReference type="ARBA" id="ARBA00023180"/>
    </source>
</evidence>
<name>A0A151R941_CAJCA</name>
<evidence type="ECO:0000256" key="15">
    <source>
        <dbReference type="ARBA" id="ARBA00023136"/>
    </source>
</evidence>
<dbReference type="OMA" id="MEWIDNF"/>
<dbReference type="CDD" id="cd14066">
    <property type="entry name" value="STKc_IRAK"/>
    <property type="match status" value="1"/>
</dbReference>
<evidence type="ECO:0000256" key="3">
    <source>
        <dbReference type="ARBA" id="ARBA00022475"/>
    </source>
</evidence>
<evidence type="ECO:0000256" key="5">
    <source>
        <dbReference type="ARBA" id="ARBA00022553"/>
    </source>
</evidence>
<evidence type="ECO:0000313" key="22">
    <source>
        <dbReference type="EMBL" id="KYP39158.1"/>
    </source>
</evidence>
<keyword evidence="7" id="KW-0808">Transferase</keyword>
<dbReference type="FunFam" id="1.10.510.10:FF:000358">
    <property type="entry name" value="Putative leucine-rich repeat receptor-like serine/threonine-protein kinase"/>
    <property type="match status" value="1"/>
</dbReference>
<evidence type="ECO:0000256" key="19">
    <source>
        <dbReference type="ARBA" id="ARBA00048679"/>
    </source>
</evidence>
<dbReference type="SMART" id="SM00220">
    <property type="entry name" value="S_TKc"/>
    <property type="match status" value="3"/>
</dbReference>
<dbReference type="Gene3D" id="1.10.510.10">
    <property type="entry name" value="Transferase(Phosphotransferase) domain 1"/>
    <property type="match status" value="4"/>
</dbReference>
<dbReference type="EMBL" id="KQ483933">
    <property type="protein sequence ID" value="KYP39158.1"/>
    <property type="molecule type" value="Genomic_DNA"/>
</dbReference>
<dbReference type="PROSITE" id="PS00107">
    <property type="entry name" value="PROTEIN_KINASE_ATP"/>
    <property type="match status" value="1"/>
</dbReference>
<evidence type="ECO:0000256" key="6">
    <source>
        <dbReference type="ARBA" id="ARBA00022614"/>
    </source>
</evidence>
<dbReference type="Gramene" id="C.cajan_38182.t">
    <property type="protein sequence ID" value="C.cajan_38182.t"/>
    <property type="gene ID" value="C.cajan_38182"/>
</dbReference>
<evidence type="ECO:0000256" key="14">
    <source>
        <dbReference type="ARBA" id="ARBA00022989"/>
    </source>
</evidence>
<dbReference type="Gene3D" id="3.30.200.20">
    <property type="entry name" value="Phosphorylase Kinase, domain 1"/>
    <property type="match status" value="3"/>
</dbReference>
<evidence type="ECO:0000256" key="11">
    <source>
        <dbReference type="ARBA" id="ARBA00022741"/>
    </source>
</evidence>
<dbReference type="InterPro" id="IPR008271">
    <property type="entry name" value="Ser/Thr_kinase_AS"/>
</dbReference>
<dbReference type="PANTHER" id="PTHR46008">
    <property type="entry name" value="LEAF RUST 10 DISEASE-RESISTANCE LOCUS RECEPTOR-LIKE PROTEIN KINASE-LIKE 1.4"/>
    <property type="match status" value="1"/>
</dbReference>
<keyword evidence="4" id="KW-0723">Serine/threonine-protein kinase</keyword>
<evidence type="ECO:0000256" key="10">
    <source>
        <dbReference type="ARBA" id="ARBA00022737"/>
    </source>
</evidence>
<evidence type="ECO:0000256" key="20">
    <source>
        <dbReference type="PROSITE-ProRule" id="PRU10141"/>
    </source>
</evidence>
<sequence>MGCKHFEWCCFTSTSSDKFPKHSKWRILPYKKLSKVTNNFDQSHCLGKRGFATEYYGKLRDGREVAIKCFHDEIETEKTIKQFMKETEILCLLHHQNLVSLYGRTSRHSNKHMLVYEYISNDTLSKHLRESSCGKLPWHTRLNIAIETATALVYLHDSGIIHRDVKGSNILLDEKFTVKVADFGFSRSLPDYATHVSTIPVGTRAYIDPDYYESGRVSDKSDVYSFGVVLFELISSNPPSLMEGTDYVTLAQFAKRKILNKELNAVVDPSFWFGSDMNMTEMITAVAELAFQCVQCPKELRPSMKQIIVQRFKENKRYILQQFIKETVILNYLPHKNIVSIYGCASHNEESLLVHENLSNGNLAAYLQREIAGNSTLPWLTRLDIAIDIANALDYLHYYGIIHRNVKSSNILLDVNFCAKVAGLHLSRKLPDGVPISATHVTSDRVGSRGYIDPEYLTKGQLNLKTMHMMTATAELAFLCMQCPQELRPNIEEVLEILDTLKQGRYETNSYSTKATNNFDTCIGKGGYGTVYYGKLKDGREVAIKCFHDENKRETIKQFLKETQILGLLHHQNLVSLYGHTSRRSKKHMLVYEYISNGTLSEHLHESSRGKLPWHTRLNIAIETATALVYLHDSGIIHRDIKGSNILLDEKFTAKVGDFGFSRFLPDVVTHVSTIPVGTRAYIDPDYFDTGRVSDKSDVYSFGVVLFELISSNRSRLMEGTDYVTLADFAKKKILNKELKEVVDPRFWFSSDKNILEMVTAVAELAFQCVQSPKQFRPSMKQVLETLEGIRKGTCGSSTPFSHVNQIGSISSSSSGSTTSMHGHKYFLTIVYDHTCYTCIVLMISKVETHTHIVHFITQMEKQFNTSVKTIRTNNAIEFSIPSPSTQVSQPPVLCRSSRSHQPPTYLKDFHSAFTPTRITSTSIHYPLENFLSYHCLSPSLHNYVPSSDTIPKCSKLKWRIFPYKELAKATNNFDQLHCLGKRGSAIEYHGKLDDGREIIVQRFKEDKRYTLQQFVNETVILNYLPHKNIVSIYGCTSHHEESLLVHEYLVNGNLAAHLQSERAVNNTLTWLTRLDIAIDIANALDYLHYYGIIHRNVKSRNILLDVNFCAKVANLHLSRKLPDGVPVNGTHVTSDRVGSCGYIDPEYLTKGQLSVKNDVYSFGVVLCELLSSNLAKYWVLNEEDNIASLLHRKIENQALLELFDPSLGFQSNLQIKRMMTATAKLALFCMQCPQQSRPDMEQVVEILNGIKQGRYETNSKTKGITKPSFIPFLSHGF</sequence>
<feature type="domain" description="Protein kinase" evidence="21">
    <location>
        <begin position="306"/>
        <end position="533"/>
    </location>
</feature>
<evidence type="ECO:0000256" key="7">
    <source>
        <dbReference type="ARBA" id="ARBA00022679"/>
    </source>
</evidence>
<keyword evidence="13 20" id="KW-0067">ATP-binding</keyword>
<feature type="binding site" evidence="20">
    <location>
        <position position="545"/>
    </location>
    <ligand>
        <name>ATP</name>
        <dbReference type="ChEBI" id="CHEBI:30616"/>
    </ligand>
</feature>
<dbReference type="EC" id="2.7.11.1" evidence="2"/>
<evidence type="ECO:0000256" key="8">
    <source>
        <dbReference type="ARBA" id="ARBA00022692"/>
    </source>
</evidence>
<keyword evidence="11 20" id="KW-0547">Nucleotide-binding</keyword>
<keyword evidence="9" id="KW-0732">Signal</keyword>
<evidence type="ECO:0000256" key="4">
    <source>
        <dbReference type="ARBA" id="ARBA00022527"/>
    </source>
</evidence>
<evidence type="ECO:0000256" key="13">
    <source>
        <dbReference type="ARBA" id="ARBA00022840"/>
    </source>
</evidence>
<reference evidence="22" key="1">
    <citation type="journal article" date="2012" name="Nat. Biotechnol.">
        <title>Draft genome sequence of pigeonpea (Cajanus cajan), an orphan legume crop of resource-poor farmers.</title>
        <authorList>
            <person name="Varshney R.K."/>
            <person name="Chen W."/>
            <person name="Li Y."/>
            <person name="Bharti A.K."/>
            <person name="Saxena R.K."/>
            <person name="Schlueter J.A."/>
            <person name="Donoghue M.T."/>
            <person name="Azam S."/>
            <person name="Fan G."/>
            <person name="Whaley A.M."/>
            <person name="Farmer A.D."/>
            <person name="Sheridan J."/>
            <person name="Iwata A."/>
            <person name="Tuteja R."/>
            <person name="Penmetsa R.V."/>
            <person name="Wu W."/>
            <person name="Upadhyaya H.D."/>
            <person name="Yang S.P."/>
            <person name="Shah T."/>
            <person name="Saxena K.B."/>
            <person name="Michael T."/>
            <person name="McCombie W.R."/>
            <person name="Yang B."/>
            <person name="Zhang G."/>
            <person name="Yang H."/>
            <person name="Wang J."/>
            <person name="Spillane C."/>
            <person name="Cook D.R."/>
            <person name="May G.D."/>
            <person name="Xu X."/>
            <person name="Jackson S.A."/>
        </authorList>
    </citation>
    <scope>NUCLEOTIDE SEQUENCE [LARGE SCALE GENOMIC DNA]</scope>
</reference>
<feature type="domain" description="Protein kinase" evidence="21">
    <location>
        <begin position="40"/>
        <end position="324"/>
    </location>
</feature>
<feature type="domain" description="Protein kinase" evidence="21">
    <location>
        <begin position="517"/>
        <end position="790"/>
    </location>
</feature>
<dbReference type="GO" id="GO:0005524">
    <property type="term" value="F:ATP binding"/>
    <property type="evidence" value="ECO:0007669"/>
    <property type="project" value="UniProtKB-UniRule"/>
</dbReference>
<keyword evidence="12 22" id="KW-0418">Kinase</keyword>
<gene>
    <name evidence="22" type="ORF">KK1_039556</name>
</gene>
<evidence type="ECO:0000259" key="21">
    <source>
        <dbReference type="PROSITE" id="PS50011"/>
    </source>
</evidence>
<comment type="catalytic activity">
    <reaction evidence="18">
        <text>L-threonyl-[protein] + ATP = O-phospho-L-threonyl-[protein] + ADP + H(+)</text>
        <dbReference type="Rhea" id="RHEA:46608"/>
        <dbReference type="Rhea" id="RHEA-COMP:11060"/>
        <dbReference type="Rhea" id="RHEA-COMP:11605"/>
        <dbReference type="ChEBI" id="CHEBI:15378"/>
        <dbReference type="ChEBI" id="CHEBI:30013"/>
        <dbReference type="ChEBI" id="CHEBI:30616"/>
        <dbReference type="ChEBI" id="CHEBI:61977"/>
        <dbReference type="ChEBI" id="CHEBI:456216"/>
        <dbReference type="EC" id="2.7.11.1"/>
    </reaction>
</comment>
<evidence type="ECO:0000256" key="2">
    <source>
        <dbReference type="ARBA" id="ARBA00012513"/>
    </source>
</evidence>
<evidence type="ECO:0000256" key="12">
    <source>
        <dbReference type="ARBA" id="ARBA00022777"/>
    </source>
</evidence>
<evidence type="ECO:0000256" key="9">
    <source>
        <dbReference type="ARBA" id="ARBA00022729"/>
    </source>
</evidence>
<evidence type="ECO:0000256" key="16">
    <source>
        <dbReference type="ARBA" id="ARBA00023170"/>
    </source>
</evidence>
<keyword evidence="3" id="KW-1003">Cell membrane</keyword>
<keyword evidence="17" id="KW-0325">Glycoprotein</keyword>
<dbReference type="GO" id="GO:0004674">
    <property type="term" value="F:protein serine/threonine kinase activity"/>
    <property type="evidence" value="ECO:0007669"/>
    <property type="project" value="UniProtKB-KW"/>
</dbReference>
<dbReference type="Pfam" id="PF07714">
    <property type="entry name" value="PK_Tyr_Ser-Thr"/>
    <property type="match status" value="3"/>
</dbReference>
<dbReference type="AlphaFoldDB" id="A0A151R941"/>
<dbReference type="GO" id="GO:0005886">
    <property type="term" value="C:plasma membrane"/>
    <property type="evidence" value="ECO:0007669"/>
    <property type="project" value="UniProtKB-SubCell"/>
</dbReference>
<keyword evidence="8" id="KW-0812">Transmembrane</keyword>
<comment type="catalytic activity">
    <reaction evidence="19">
        <text>L-seryl-[protein] + ATP = O-phospho-L-seryl-[protein] + ADP + H(+)</text>
        <dbReference type="Rhea" id="RHEA:17989"/>
        <dbReference type="Rhea" id="RHEA-COMP:9863"/>
        <dbReference type="Rhea" id="RHEA-COMP:11604"/>
        <dbReference type="ChEBI" id="CHEBI:15378"/>
        <dbReference type="ChEBI" id="CHEBI:29999"/>
        <dbReference type="ChEBI" id="CHEBI:30616"/>
        <dbReference type="ChEBI" id="CHEBI:83421"/>
        <dbReference type="ChEBI" id="CHEBI:456216"/>
        <dbReference type="EC" id="2.7.11.1"/>
    </reaction>
</comment>
<dbReference type="InterPro" id="IPR001245">
    <property type="entry name" value="Ser-Thr/Tyr_kinase_cat_dom"/>
</dbReference>
<dbReference type="InterPro" id="IPR017441">
    <property type="entry name" value="Protein_kinase_ATP_BS"/>
</dbReference>
<accession>A0A151R941</accession>
<evidence type="ECO:0000313" key="23">
    <source>
        <dbReference type="Proteomes" id="UP000075243"/>
    </source>
</evidence>
<dbReference type="STRING" id="3821.A0A151R941"/>
<dbReference type="SUPFAM" id="SSF56112">
    <property type="entry name" value="Protein kinase-like (PK-like)"/>
    <property type="match status" value="4"/>
</dbReference>
<feature type="domain" description="Protein kinase" evidence="21">
    <location>
        <begin position="974"/>
        <end position="1251"/>
    </location>
</feature>
<proteinExistence type="predicted"/>
<comment type="subcellular location">
    <subcellularLocation>
        <location evidence="1">Cell membrane</location>
        <topology evidence="1">Single-pass membrane protein</topology>
    </subcellularLocation>
</comment>
<keyword evidence="14" id="KW-1133">Transmembrane helix</keyword>
<keyword evidence="15" id="KW-0472">Membrane</keyword>
<dbReference type="InterPro" id="IPR011009">
    <property type="entry name" value="Kinase-like_dom_sf"/>
</dbReference>
<evidence type="ECO:0000256" key="1">
    <source>
        <dbReference type="ARBA" id="ARBA00004162"/>
    </source>
</evidence>
<evidence type="ECO:0000256" key="18">
    <source>
        <dbReference type="ARBA" id="ARBA00047899"/>
    </source>
</evidence>
<protein>
    <recommendedName>
        <fullName evidence="2">non-specific serine/threonine protein kinase</fullName>
        <ecNumber evidence="2">2.7.11.1</ecNumber>
    </recommendedName>
</protein>
<dbReference type="Proteomes" id="UP000075243">
    <property type="component" value="Unassembled WGS sequence"/>
</dbReference>
<keyword evidence="6" id="KW-0433">Leucine-rich repeat</keyword>
<dbReference type="InterPro" id="IPR000719">
    <property type="entry name" value="Prot_kinase_dom"/>
</dbReference>
<keyword evidence="10" id="KW-0677">Repeat</keyword>
<organism evidence="22 23">
    <name type="scientific">Cajanus cajan</name>
    <name type="common">Pigeon pea</name>
    <name type="synonym">Cajanus indicus</name>
    <dbReference type="NCBI Taxonomy" id="3821"/>
    <lineage>
        <taxon>Eukaryota</taxon>
        <taxon>Viridiplantae</taxon>
        <taxon>Streptophyta</taxon>
        <taxon>Embryophyta</taxon>
        <taxon>Tracheophyta</taxon>
        <taxon>Spermatophyta</taxon>
        <taxon>Magnoliopsida</taxon>
        <taxon>eudicotyledons</taxon>
        <taxon>Gunneridae</taxon>
        <taxon>Pentapetalae</taxon>
        <taxon>rosids</taxon>
        <taxon>fabids</taxon>
        <taxon>Fabales</taxon>
        <taxon>Fabaceae</taxon>
        <taxon>Papilionoideae</taxon>
        <taxon>50 kb inversion clade</taxon>
        <taxon>NPAAA clade</taxon>
        <taxon>indigoferoid/millettioid clade</taxon>
        <taxon>Phaseoleae</taxon>
        <taxon>Cajanus</taxon>
    </lineage>
</organism>
<dbReference type="FunFam" id="1.10.510.10:FF:000474">
    <property type="entry name" value="Wall-associated receptor kinase 3"/>
    <property type="match status" value="2"/>
</dbReference>
<dbReference type="PROSITE" id="PS50011">
    <property type="entry name" value="PROTEIN_KINASE_DOM"/>
    <property type="match status" value="4"/>
</dbReference>
<keyword evidence="23" id="KW-1185">Reference proteome</keyword>
<keyword evidence="16" id="KW-0675">Receptor</keyword>
<keyword evidence="5" id="KW-0597">Phosphoprotein</keyword>